<sequence length="131" mass="15062">MTRIIMDIHQTMLAMPTMTINAHTKNDKAVSNIDDKLKKYFASISIFKEKIELTREQFYGDEPIRLDLIGKSCKSTFMEKLSSTPIKFMRKLGSKSLTKDTDEVSAIEKHIKNIKDSKLEVTIYMVSLLNL</sequence>
<accession>A0ACB1B9U9</accession>
<protein>
    <submittedName>
        <fullName evidence="1">Uncharacterized protein</fullName>
    </submittedName>
</protein>
<organism evidence="1 2">
    <name type="scientific">Meloidogyne enterolobii</name>
    <name type="common">Root-knot nematode worm</name>
    <name type="synonym">Meloidogyne mayaguensis</name>
    <dbReference type="NCBI Taxonomy" id="390850"/>
    <lineage>
        <taxon>Eukaryota</taxon>
        <taxon>Metazoa</taxon>
        <taxon>Ecdysozoa</taxon>
        <taxon>Nematoda</taxon>
        <taxon>Chromadorea</taxon>
        <taxon>Rhabditida</taxon>
        <taxon>Tylenchina</taxon>
        <taxon>Tylenchomorpha</taxon>
        <taxon>Tylenchoidea</taxon>
        <taxon>Meloidogynidae</taxon>
        <taxon>Meloidogyninae</taxon>
        <taxon>Meloidogyne</taxon>
    </lineage>
</organism>
<keyword evidence="2" id="KW-1185">Reference proteome</keyword>
<dbReference type="Proteomes" id="UP001497535">
    <property type="component" value="Unassembled WGS sequence"/>
</dbReference>
<evidence type="ECO:0000313" key="1">
    <source>
        <dbReference type="EMBL" id="CAK5125291.1"/>
    </source>
</evidence>
<proteinExistence type="predicted"/>
<gene>
    <name evidence="1" type="ORF">MENTE1834_LOCUS48015</name>
</gene>
<reference evidence="1" key="1">
    <citation type="submission" date="2023-11" db="EMBL/GenBank/DDBJ databases">
        <authorList>
            <person name="Poullet M."/>
        </authorList>
    </citation>
    <scope>NUCLEOTIDE SEQUENCE</scope>
    <source>
        <strain evidence="1">E1834</strain>
    </source>
</reference>
<evidence type="ECO:0000313" key="2">
    <source>
        <dbReference type="Proteomes" id="UP001497535"/>
    </source>
</evidence>
<name>A0ACB1B9U9_MELEN</name>
<comment type="caution">
    <text evidence="1">The sequence shown here is derived from an EMBL/GenBank/DDBJ whole genome shotgun (WGS) entry which is preliminary data.</text>
</comment>
<dbReference type="EMBL" id="CAVMJV010000211">
    <property type="protein sequence ID" value="CAK5125291.1"/>
    <property type="molecule type" value="Genomic_DNA"/>
</dbReference>